<evidence type="ECO:0000313" key="5">
    <source>
        <dbReference type="WBParaSite" id="PSAMB.scaffold710size43087.g8171.t1"/>
    </source>
</evidence>
<dbReference type="InterPro" id="IPR036734">
    <property type="entry name" value="Neur_chan_lig-bd_sf"/>
</dbReference>
<keyword evidence="3" id="KW-1133">Transmembrane helix</keyword>
<keyword evidence="4" id="KW-1185">Reference proteome</keyword>
<feature type="transmembrane region" description="Helical" evidence="3">
    <location>
        <begin position="107"/>
        <end position="125"/>
    </location>
</feature>
<dbReference type="GO" id="GO:0016020">
    <property type="term" value="C:membrane"/>
    <property type="evidence" value="ECO:0007669"/>
    <property type="project" value="UniProtKB-SubCell"/>
</dbReference>
<dbReference type="SUPFAM" id="SSF90112">
    <property type="entry name" value="Neurotransmitter-gated ion-channel transmembrane pore"/>
    <property type="match status" value="1"/>
</dbReference>
<dbReference type="AlphaFoldDB" id="A0A914XAI1"/>
<comment type="subcellular location">
    <subcellularLocation>
        <location evidence="1">Membrane</location>
        <topology evidence="1">Multi-pass membrane protein</topology>
    </subcellularLocation>
</comment>
<dbReference type="Proteomes" id="UP000887566">
    <property type="component" value="Unplaced"/>
</dbReference>
<dbReference type="GO" id="GO:0005230">
    <property type="term" value="F:extracellular ligand-gated monoatomic ion channel activity"/>
    <property type="evidence" value="ECO:0007669"/>
    <property type="project" value="InterPro"/>
</dbReference>
<evidence type="ECO:0000313" key="4">
    <source>
        <dbReference type="Proteomes" id="UP000887566"/>
    </source>
</evidence>
<keyword evidence="3" id="KW-0812">Transmembrane</keyword>
<dbReference type="CDD" id="cd19051">
    <property type="entry name" value="LGIC_TM_cation"/>
    <property type="match status" value="1"/>
</dbReference>
<protein>
    <submittedName>
        <fullName evidence="5">Neurotransmitter-gated ion-channel transmembrane domain-containing protein</fullName>
    </submittedName>
</protein>
<dbReference type="Gene3D" id="1.20.58.390">
    <property type="entry name" value="Neurotransmitter-gated ion-channel transmembrane domain"/>
    <property type="match status" value="1"/>
</dbReference>
<evidence type="ECO:0000256" key="2">
    <source>
        <dbReference type="SAM" id="MobiDB-lite"/>
    </source>
</evidence>
<dbReference type="InterPro" id="IPR038050">
    <property type="entry name" value="Neuro_actylchol_rec"/>
</dbReference>
<proteinExistence type="predicted"/>
<feature type="transmembrane region" description="Helical" evidence="3">
    <location>
        <begin position="71"/>
        <end position="95"/>
    </location>
</feature>
<dbReference type="SUPFAM" id="SSF63712">
    <property type="entry name" value="Nicotinic receptor ligand binding domain-like"/>
    <property type="match status" value="1"/>
</dbReference>
<dbReference type="GO" id="GO:0004888">
    <property type="term" value="F:transmembrane signaling receptor activity"/>
    <property type="evidence" value="ECO:0007669"/>
    <property type="project" value="InterPro"/>
</dbReference>
<sequence length="342" mass="39813">MGPFNLQYGSWSYRSQYLRYVVETKDVFLGDFFDNQEWLLVDALLLNGSTNYEKNETYSMVVMELEIRRQAFYYVFNLVIPTTLVSIVAVTGFHAPINSTSRRETKFRLGIMTLLSMAVMLLMLVDEMPKFARESIPGQRGSFSDVPLLGMFYISLIATISVCTICTSGFVHMEKYALRNQEYEKIPRCLRWLTVKSLRRSFMSLFRPKRTPDGNCRPFLARKENNNQSLNPEENDTTTELGHLANNTERKPSALTESIASPPLANSSLLEMSKEDWLRAKLDIVLSLIRDQIEQRERIFRSQRLPKHWDRVIGRMEAASLTFFLLLITCNLFMFRYGDMWY</sequence>
<evidence type="ECO:0000256" key="1">
    <source>
        <dbReference type="ARBA" id="ARBA00004141"/>
    </source>
</evidence>
<feature type="region of interest" description="Disordered" evidence="2">
    <location>
        <begin position="216"/>
        <end position="239"/>
    </location>
</feature>
<name>A0A914XAI1_9BILA</name>
<feature type="transmembrane region" description="Helical" evidence="3">
    <location>
        <begin position="150"/>
        <end position="171"/>
    </location>
</feature>
<keyword evidence="3" id="KW-0472">Membrane</keyword>
<dbReference type="InterPro" id="IPR006201">
    <property type="entry name" value="Neur_channel"/>
</dbReference>
<evidence type="ECO:0000256" key="3">
    <source>
        <dbReference type="SAM" id="Phobius"/>
    </source>
</evidence>
<reference evidence="5" key="1">
    <citation type="submission" date="2022-11" db="UniProtKB">
        <authorList>
            <consortium name="WormBaseParasite"/>
        </authorList>
    </citation>
    <scope>IDENTIFICATION</scope>
</reference>
<dbReference type="PANTHER" id="PTHR18945">
    <property type="entry name" value="NEUROTRANSMITTER GATED ION CHANNEL"/>
    <property type="match status" value="1"/>
</dbReference>
<accession>A0A914XAI1</accession>
<organism evidence="4 5">
    <name type="scientific">Plectus sambesii</name>
    <dbReference type="NCBI Taxonomy" id="2011161"/>
    <lineage>
        <taxon>Eukaryota</taxon>
        <taxon>Metazoa</taxon>
        <taxon>Ecdysozoa</taxon>
        <taxon>Nematoda</taxon>
        <taxon>Chromadorea</taxon>
        <taxon>Plectida</taxon>
        <taxon>Plectina</taxon>
        <taxon>Plectoidea</taxon>
        <taxon>Plectidae</taxon>
        <taxon>Plectus</taxon>
    </lineage>
</organism>
<dbReference type="InterPro" id="IPR036719">
    <property type="entry name" value="Neuro-gated_channel_TM_sf"/>
</dbReference>
<feature type="transmembrane region" description="Helical" evidence="3">
    <location>
        <begin position="318"/>
        <end position="337"/>
    </location>
</feature>
<dbReference type="WBParaSite" id="PSAMB.scaffold710size43087.g8171.t1">
    <property type="protein sequence ID" value="PSAMB.scaffold710size43087.g8171.t1"/>
    <property type="gene ID" value="PSAMB.scaffold710size43087.g8171"/>
</dbReference>